<dbReference type="EMBL" id="BDDD01000417">
    <property type="protein sequence ID" value="GAV65448.1"/>
    <property type="molecule type" value="Genomic_DNA"/>
</dbReference>
<dbReference type="STRING" id="3775.A0A1Q3BBV7"/>
<evidence type="ECO:0000259" key="5">
    <source>
        <dbReference type="PROSITE" id="PS50137"/>
    </source>
</evidence>
<dbReference type="AlphaFoldDB" id="A0A1Q3BBV7"/>
<keyword evidence="4" id="KW-1133">Transmembrane helix</keyword>
<name>A0A1Q3BBV7_CEPFO</name>
<dbReference type="InterPro" id="IPR014720">
    <property type="entry name" value="dsRBD_dom"/>
</dbReference>
<keyword evidence="4" id="KW-0472">Membrane</keyword>
<proteinExistence type="predicted"/>
<evidence type="ECO:0000256" key="1">
    <source>
        <dbReference type="ARBA" id="ARBA00022737"/>
    </source>
</evidence>
<dbReference type="GO" id="GO:0003723">
    <property type="term" value="F:RNA binding"/>
    <property type="evidence" value="ECO:0007669"/>
    <property type="project" value="UniProtKB-UniRule"/>
</dbReference>
<feature type="transmembrane region" description="Helical" evidence="4">
    <location>
        <begin position="6"/>
        <end position="30"/>
    </location>
</feature>
<dbReference type="InParanoid" id="A0A1Q3BBV7"/>
<reference evidence="7" key="1">
    <citation type="submission" date="2016-04" db="EMBL/GenBank/DDBJ databases">
        <title>Cephalotus genome sequencing.</title>
        <authorList>
            <person name="Fukushima K."/>
            <person name="Hasebe M."/>
            <person name="Fang X."/>
        </authorList>
    </citation>
    <scope>NUCLEOTIDE SEQUENCE [LARGE SCALE GENOMIC DNA]</scope>
    <source>
        <strain evidence="7">cv. St1</strain>
    </source>
</reference>
<dbReference type="Gene3D" id="3.30.160.20">
    <property type="match status" value="1"/>
</dbReference>
<gene>
    <name evidence="6" type="ORF">CFOL_v3_08963</name>
</gene>
<comment type="caution">
    <text evidence="6">The sequence shown here is derived from an EMBL/GenBank/DDBJ whole genome shotgun (WGS) entry which is preliminary data.</text>
</comment>
<dbReference type="PANTHER" id="PTHR46031:SF37">
    <property type="entry name" value="DRBM DOMAIN-CONTAINING PROTEIN"/>
    <property type="match status" value="1"/>
</dbReference>
<keyword evidence="4" id="KW-0812">Transmembrane</keyword>
<evidence type="ECO:0000256" key="2">
    <source>
        <dbReference type="ARBA" id="ARBA00022884"/>
    </source>
</evidence>
<dbReference type="OrthoDB" id="5988181at2759"/>
<dbReference type="Proteomes" id="UP000187406">
    <property type="component" value="Unassembled WGS sequence"/>
</dbReference>
<keyword evidence="7" id="KW-1185">Reference proteome</keyword>
<protein>
    <submittedName>
        <fullName evidence="6">Dsrm domain-containing protein</fullName>
    </submittedName>
</protein>
<dbReference type="PANTHER" id="PTHR46031">
    <property type="match status" value="1"/>
</dbReference>
<keyword evidence="1" id="KW-0677">Repeat</keyword>
<evidence type="ECO:0000313" key="7">
    <source>
        <dbReference type="Proteomes" id="UP000187406"/>
    </source>
</evidence>
<dbReference type="PROSITE" id="PS50137">
    <property type="entry name" value="DS_RBD"/>
    <property type="match status" value="1"/>
</dbReference>
<evidence type="ECO:0000256" key="4">
    <source>
        <dbReference type="SAM" id="Phobius"/>
    </source>
</evidence>
<dbReference type="SUPFAM" id="SSF54768">
    <property type="entry name" value="dsRNA-binding domain-like"/>
    <property type="match status" value="1"/>
</dbReference>
<feature type="domain" description="DRBM" evidence="5">
    <location>
        <begin position="34"/>
        <end position="103"/>
    </location>
</feature>
<dbReference type="SMART" id="SM00358">
    <property type="entry name" value="DSRM"/>
    <property type="match status" value="1"/>
</dbReference>
<keyword evidence="2 3" id="KW-0694">RNA-binding</keyword>
<evidence type="ECO:0000313" key="6">
    <source>
        <dbReference type="EMBL" id="GAV65448.1"/>
    </source>
</evidence>
<organism evidence="6 7">
    <name type="scientific">Cephalotus follicularis</name>
    <name type="common">Albany pitcher plant</name>
    <dbReference type="NCBI Taxonomy" id="3775"/>
    <lineage>
        <taxon>Eukaryota</taxon>
        <taxon>Viridiplantae</taxon>
        <taxon>Streptophyta</taxon>
        <taxon>Embryophyta</taxon>
        <taxon>Tracheophyta</taxon>
        <taxon>Spermatophyta</taxon>
        <taxon>Magnoliopsida</taxon>
        <taxon>eudicotyledons</taxon>
        <taxon>Gunneridae</taxon>
        <taxon>Pentapetalae</taxon>
        <taxon>rosids</taxon>
        <taxon>fabids</taxon>
        <taxon>Oxalidales</taxon>
        <taxon>Cephalotaceae</taxon>
        <taxon>Cephalotus</taxon>
    </lineage>
</organism>
<sequence>MTIFCFIVVLIIVKKSSLIVCVTFIWLGVLKILMLKNRLQVYTQRSSLPLTIYQTINEGYSHAPKFRSIVLVEGDTYTSISTFAQRKAAEEDVARLALEYTAKKQHYPA</sequence>
<evidence type="ECO:0000256" key="3">
    <source>
        <dbReference type="PROSITE-ProRule" id="PRU00266"/>
    </source>
</evidence>
<accession>A0A1Q3BBV7</accession>
<dbReference type="Pfam" id="PF00035">
    <property type="entry name" value="dsrm"/>
    <property type="match status" value="1"/>
</dbReference>